<comment type="subcellular location">
    <subcellularLocation>
        <location evidence="1">Secreted</location>
    </subcellularLocation>
</comment>
<dbReference type="SUPFAM" id="SSF49842">
    <property type="entry name" value="TNF-like"/>
    <property type="match status" value="1"/>
</dbReference>
<dbReference type="InterPro" id="IPR008983">
    <property type="entry name" value="Tumour_necrosis_fac-like_dom"/>
</dbReference>
<dbReference type="Pfam" id="PF00386">
    <property type="entry name" value="C1q"/>
    <property type="match status" value="1"/>
</dbReference>
<dbReference type="EnsemblMetazoa" id="G6592.1">
    <property type="protein sequence ID" value="G6592.1:cds"/>
    <property type="gene ID" value="G6592"/>
</dbReference>
<dbReference type="Proteomes" id="UP000005408">
    <property type="component" value="Unassembled WGS sequence"/>
</dbReference>
<keyword evidence="2" id="KW-0964">Secreted</keyword>
<dbReference type="Gene3D" id="2.60.120.40">
    <property type="match status" value="1"/>
</dbReference>
<dbReference type="PANTHER" id="PTHR15427:SF33">
    <property type="entry name" value="COLLAGEN IV NC1 DOMAIN-CONTAINING PROTEIN"/>
    <property type="match status" value="1"/>
</dbReference>
<evidence type="ECO:0000256" key="2">
    <source>
        <dbReference type="ARBA" id="ARBA00022525"/>
    </source>
</evidence>
<feature type="domain" description="C1q" evidence="3">
    <location>
        <begin position="16"/>
        <end position="154"/>
    </location>
</feature>
<accession>A0A8W8NSX3</accession>
<evidence type="ECO:0000259" key="3">
    <source>
        <dbReference type="PROSITE" id="PS50871"/>
    </source>
</evidence>
<organism evidence="4 5">
    <name type="scientific">Magallana gigas</name>
    <name type="common">Pacific oyster</name>
    <name type="synonym">Crassostrea gigas</name>
    <dbReference type="NCBI Taxonomy" id="29159"/>
    <lineage>
        <taxon>Eukaryota</taxon>
        <taxon>Metazoa</taxon>
        <taxon>Spiralia</taxon>
        <taxon>Lophotrochozoa</taxon>
        <taxon>Mollusca</taxon>
        <taxon>Bivalvia</taxon>
        <taxon>Autobranchia</taxon>
        <taxon>Pteriomorphia</taxon>
        <taxon>Ostreida</taxon>
        <taxon>Ostreoidea</taxon>
        <taxon>Ostreidae</taxon>
        <taxon>Magallana</taxon>
    </lineage>
</organism>
<dbReference type="PROSITE" id="PS50871">
    <property type="entry name" value="C1Q"/>
    <property type="match status" value="1"/>
</dbReference>
<dbReference type="PANTHER" id="PTHR15427">
    <property type="entry name" value="EMILIN ELASTIN MICROFIBRIL INTERFACE-LOCATED PROTEIN ELASTIN MICROFIBRIL INTERFACER"/>
    <property type="match status" value="1"/>
</dbReference>
<proteinExistence type="predicted"/>
<name>A0A8W8NSX3_MAGGI</name>
<dbReference type="SMART" id="SM00110">
    <property type="entry name" value="C1Q"/>
    <property type="match status" value="1"/>
</dbReference>
<dbReference type="PRINTS" id="PR00007">
    <property type="entry name" value="COMPLEMNTC1Q"/>
</dbReference>
<dbReference type="AlphaFoldDB" id="A0A8W8NSX3"/>
<sequence length="154" mass="17017">MEDTICSLCAQRKGNQAGQQIAFFAYMSKNVAIKTLSKYKTFVYDRLETNTGNGYDIKSGKFTAPESGHYVFHTSTTAYDKSYSIIEIVKNNKLVDVALADANDHNDRAAASTMTILSLAKGDTVLVRAGAYYSGHYLETSQYTRMSFSGFKLA</sequence>
<keyword evidence="5" id="KW-1185">Reference proteome</keyword>
<dbReference type="InterPro" id="IPR050392">
    <property type="entry name" value="Collagen/C1q_domain"/>
</dbReference>
<dbReference type="InterPro" id="IPR001073">
    <property type="entry name" value="C1q_dom"/>
</dbReference>
<evidence type="ECO:0000313" key="4">
    <source>
        <dbReference type="EnsemblMetazoa" id="G6592.1:cds"/>
    </source>
</evidence>
<protein>
    <recommendedName>
        <fullName evidence="3">C1q domain-containing protein</fullName>
    </recommendedName>
</protein>
<dbReference type="GO" id="GO:0005581">
    <property type="term" value="C:collagen trimer"/>
    <property type="evidence" value="ECO:0007669"/>
    <property type="project" value="UniProtKB-KW"/>
</dbReference>
<evidence type="ECO:0000313" key="5">
    <source>
        <dbReference type="Proteomes" id="UP000005408"/>
    </source>
</evidence>
<reference evidence="4" key="1">
    <citation type="submission" date="2022-08" db="UniProtKB">
        <authorList>
            <consortium name="EnsemblMetazoa"/>
        </authorList>
    </citation>
    <scope>IDENTIFICATION</scope>
    <source>
        <strain evidence="4">05x7-T-G4-1.051#20</strain>
    </source>
</reference>
<evidence type="ECO:0000256" key="1">
    <source>
        <dbReference type="ARBA" id="ARBA00004613"/>
    </source>
</evidence>